<organism evidence="1">
    <name type="scientific">Pararge aegeria</name>
    <name type="common">speckled wood butterfly</name>
    <dbReference type="NCBI Taxonomy" id="116150"/>
    <lineage>
        <taxon>Eukaryota</taxon>
        <taxon>Metazoa</taxon>
        <taxon>Ecdysozoa</taxon>
        <taxon>Arthropoda</taxon>
        <taxon>Hexapoda</taxon>
        <taxon>Insecta</taxon>
        <taxon>Pterygota</taxon>
        <taxon>Neoptera</taxon>
        <taxon>Endopterygota</taxon>
        <taxon>Lepidoptera</taxon>
        <taxon>Glossata</taxon>
        <taxon>Ditrysia</taxon>
        <taxon>Papilionoidea</taxon>
        <taxon>Nymphalidae</taxon>
        <taxon>Satyrinae</taxon>
        <taxon>Satyrini</taxon>
        <taxon>Parargina</taxon>
        <taxon>Pararge</taxon>
    </lineage>
</organism>
<evidence type="ECO:0000313" key="1">
    <source>
        <dbReference type="EMBL" id="JAA78208.1"/>
    </source>
</evidence>
<reference evidence="1" key="2">
    <citation type="submission" date="2013-05" db="EMBL/GenBank/DDBJ databases">
        <authorList>
            <person name="Carter J.-M."/>
            <person name="Baker S.C."/>
            <person name="Pink R."/>
            <person name="Carter D.R.F."/>
            <person name="Collins A."/>
            <person name="Tomlin J."/>
            <person name="Gibbs M."/>
            <person name="Breuker C.J."/>
        </authorList>
    </citation>
    <scope>NUCLEOTIDE SEQUENCE</scope>
    <source>
        <tissue evidence="1">Ovary</tissue>
    </source>
</reference>
<proteinExistence type="predicted"/>
<dbReference type="EMBL" id="GAIX01014352">
    <property type="protein sequence ID" value="JAA78208.1"/>
    <property type="molecule type" value="Transcribed_RNA"/>
</dbReference>
<protein>
    <submittedName>
        <fullName evidence="1">Uncharacterized protein</fullName>
    </submittedName>
</protein>
<sequence length="75" mass="8615">MLTWKAHIFLNVQTKVTLSSVAYNSPLLDQRPLTMIGFAHNHWAIGLEIAVDATRSSRRYCRYRFLSLACVVKPH</sequence>
<accession>S4NRQ3</accession>
<dbReference type="AlphaFoldDB" id="S4NRQ3"/>
<reference evidence="1" key="1">
    <citation type="journal article" date="2013" name="BMC Genomics">
        <title>Unscrambling butterfly oogenesis.</title>
        <authorList>
            <person name="Carter J.M."/>
            <person name="Baker S.C."/>
            <person name="Pink R."/>
            <person name="Carter D.R."/>
            <person name="Collins A."/>
            <person name="Tomlin J."/>
            <person name="Gibbs M."/>
            <person name="Breuker C.J."/>
        </authorList>
    </citation>
    <scope>NUCLEOTIDE SEQUENCE</scope>
    <source>
        <tissue evidence="1">Ovary</tissue>
    </source>
</reference>
<name>S4NRQ3_9NEOP</name>